<reference evidence="2" key="1">
    <citation type="submission" date="2022-06" db="EMBL/GenBank/DDBJ databases">
        <title>Genome Sequence of Candolleomyces eurysporus.</title>
        <authorList>
            <person name="Buettner E."/>
        </authorList>
    </citation>
    <scope>NUCLEOTIDE SEQUENCE</scope>
    <source>
        <strain evidence="2">VTCC 930004</strain>
    </source>
</reference>
<proteinExistence type="predicted"/>
<feature type="compositionally biased region" description="Basic and acidic residues" evidence="1">
    <location>
        <begin position="46"/>
        <end position="67"/>
    </location>
</feature>
<accession>A0A9W8JKR4</accession>
<feature type="compositionally biased region" description="Polar residues" evidence="1">
    <location>
        <begin position="156"/>
        <end position="180"/>
    </location>
</feature>
<feature type="region of interest" description="Disordered" evidence="1">
    <location>
        <begin position="1"/>
        <end position="211"/>
    </location>
</feature>
<feature type="compositionally biased region" description="Low complexity" evidence="1">
    <location>
        <begin position="73"/>
        <end position="84"/>
    </location>
</feature>
<keyword evidence="3" id="KW-1185">Reference proteome</keyword>
<sequence length="339" mass="36513">MTNADPPTPGNLDSSATTANRPSRQVNVVEAGAAAPAHSPRNGAVRAEHDDLRARPRDLHGLEEEHVANVYQAPPVSAPSSGASRVHEQSFIPARSTYGELEEQFGHFPPQERSDTPSDDLSFPSDDYDSASEDTEMMSDSDTPPTPEFGKGKGVQAQNTPAAQPTMTTGTDRSYSYSDATRSRMPGGASSSNHRGSHDRWMLEDPLTPQPTFGKQGYPGLRRKPSMCIIAPSCAAELEEQKKREALESGRLSSYPGLCEVCRSRPRYTNSSGRVYATCGLRCAAERDPAKYSAGMCTVCKKRPKLATGTGKHYDQCSAACRDKAKAALANGMNFPSLV</sequence>
<feature type="non-terminal residue" evidence="2">
    <location>
        <position position="339"/>
    </location>
</feature>
<feature type="compositionally biased region" description="Acidic residues" evidence="1">
    <location>
        <begin position="126"/>
        <end position="139"/>
    </location>
</feature>
<protein>
    <submittedName>
        <fullName evidence="2">Uncharacterized protein</fullName>
    </submittedName>
</protein>
<dbReference type="Proteomes" id="UP001140091">
    <property type="component" value="Unassembled WGS sequence"/>
</dbReference>
<evidence type="ECO:0000313" key="2">
    <source>
        <dbReference type="EMBL" id="KAJ2935869.1"/>
    </source>
</evidence>
<evidence type="ECO:0000313" key="3">
    <source>
        <dbReference type="Proteomes" id="UP001140091"/>
    </source>
</evidence>
<name>A0A9W8JKR4_9AGAR</name>
<evidence type="ECO:0000256" key="1">
    <source>
        <dbReference type="SAM" id="MobiDB-lite"/>
    </source>
</evidence>
<dbReference type="EMBL" id="JANBPK010000286">
    <property type="protein sequence ID" value="KAJ2935869.1"/>
    <property type="molecule type" value="Genomic_DNA"/>
</dbReference>
<organism evidence="2 3">
    <name type="scientific">Candolleomyces eurysporus</name>
    <dbReference type="NCBI Taxonomy" id="2828524"/>
    <lineage>
        <taxon>Eukaryota</taxon>
        <taxon>Fungi</taxon>
        <taxon>Dikarya</taxon>
        <taxon>Basidiomycota</taxon>
        <taxon>Agaricomycotina</taxon>
        <taxon>Agaricomycetes</taxon>
        <taxon>Agaricomycetidae</taxon>
        <taxon>Agaricales</taxon>
        <taxon>Agaricineae</taxon>
        <taxon>Psathyrellaceae</taxon>
        <taxon>Candolleomyces</taxon>
    </lineage>
</organism>
<comment type="caution">
    <text evidence="2">The sequence shown here is derived from an EMBL/GenBank/DDBJ whole genome shotgun (WGS) entry which is preliminary data.</text>
</comment>
<gene>
    <name evidence="2" type="ORF">H1R20_g1228</name>
</gene>
<dbReference type="AlphaFoldDB" id="A0A9W8JKR4"/>
<dbReference type="OrthoDB" id="9514740at2759"/>
<feature type="compositionally biased region" description="Polar residues" evidence="1">
    <location>
        <begin position="1"/>
        <end position="26"/>
    </location>
</feature>